<evidence type="ECO:0000256" key="5">
    <source>
        <dbReference type="PROSITE-ProRule" id="PRU00464"/>
    </source>
</evidence>
<dbReference type="Pfam" id="PF11969">
    <property type="entry name" value="DcpS_C"/>
    <property type="match status" value="1"/>
</dbReference>
<dbReference type="GeneID" id="18908761"/>
<feature type="short sequence motif" description="Histidine triad motif" evidence="4 5">
    <location>
        <begin position="101"/>
        <end position="105"/>
    </location>
</feature>
<dbReference type="STRING" id="650164.K5UV01"/>
<keyword evidence="8" id="KW-1185">Reference proteome</keyword>
<evidence type="ECO:0000259" key="6">
    <source>
        <dbReference type="PROSITE" id="PS51084"/>
    </source>
</evidence>
<dbReference type="Proteomes" id="UP000008370">
    <property type="component" value="Unassembled WGS sequence"/>
</dbReference>
<dbReference type="PROSITE" id="PS51084">
    <property type="entry name" value="HIT_2"/>
    <property type="match status" value="1"/>
</dbReference>
<evidence type="ECO:0000256" key="3">
    <source>
        <dbReference type="PIRSR" id="PIRSR601310-1"/>
    </source>
</evidence>
<proteinExistence type="predicted"/>
<dbReference type="InterPro" id="IPR036265">
    <property type="entry name" value="HIT-like_sf"/>
</dbReference>
<gene>
    <name evidence="7" type="ORF">PHACADRAFT_148600</name>
</gene>
<evidence type="ECO:0000313" key="7">
    <source>
        <dbReference type="EMBL" id="EKM53796.1"/>
    </source>
</evidence>
<keyword evidence="1" id="KW-0547">Nucleotide-binding</keyword>
<name>K5UV01_PHACS</name>
<dbReference type="GO" id="GO:0016787">
    <property type="term" value="F:hydrolase activity"/>
    <property type="evidence" value="ECO:0007669"/>
    <property type="project" value="UniProtKB-KW"/>
</dbReference>
<sequence>MSTQQTKPGCVFCNASAARGFNIVWEDDEFIAFSDRSPAAQHHVLLIPKRHIDSIKSLHQADVALVERMNEIGHSILDQLNVAKDLRRMGYVIPPFNSIYHLHLHVQGLPYTSALKSLMYQVSTGTGNNDKGFGWFVDIDQAIAILNKGHTVGVFAC</sequence>
<dbReference type="KEGG" id="pco:PHACADRAFT_148600"/>
<dbReference type="GO" id="GO:0000166">
    <property type="term" value="F:nucleotide binding"/>
    <property type="evidence" value="ECO:0007669"/>
    <property type="project" value="UniProtKB-KW"/>
</dbReference>
<dbReference type="PANTHER" id="PTHR12486:SF5">
    <property type="entry name" value="ADENOSINE 5'-MONOPHOSPHORAMIDASE HINT3"/>
    <property type="match status" value="1"/>
</dbReference>
<dbReference type="InterPro" id="IPR001310">
    <property type="entry name" value="Histidine_triad_HIT"/>
</dbReference>
<dbReference type="PANTHER" id="PTHR12486">
    <property type="entry name" value="APRATAXIN-RELATED"/>
    <property type="match status" value="1"/>
</dbReference>
<dbReference type="EMBL" id="JH930474">
    <property type="protein sequence ID" value="EKM53796.1"/>
    <property type="molecule type" value="Genomic_DNA"/>
</dbReference>
<dbReference type="SUPFAM" id="SSF54197">
    <property type="entry name" value="HIT-like"/>
    <property type="match status" value="1"/>
</dbReference>
<organism evidence="7 8">
    <name type="scientific">Phanerochaete carnosa (strain HHB-10118-sp)</name>
    <name type="common">White-rot fungus</name>
    <name type="synonym">Peniophora carnosa</name>
    <dbReference type="NCBI Taxonomy" id="650164"/>
    <lineage>
        <taxon>Eukaryota</taxon>
        <taxon>Fungi</taxon>
        <taxon>Dikarya</taxon>
        <taxon>Basidiomycota</taxon>
        <taxon>Agaricomycotina</taxon>
        <taxon>Agaricomycetes</taxon>
        <taxon>Polyporales</taxon>
        <taxon>Phanerochaetaceae</taxon>
        <taxon>Phanerochaete</taxon>
    </lineage>
</organism>
<feature type="domain" description="HIT" evidence="6">
    <location>
        <begin position="11"/>
        <end position="120"/>
    </location>
</feature>
<dbReference type="Gene3D" id="3.30.428.10">
    <property type="entry name" value="HIT-like"/>
    <property type="match status" value="1"/>
</dbReference>
<evidence type="ECO:0000256" key="4">
    <source>
        <dbReference type="PIRSR" id="PIRSR601310-3"/>
    </source>
</evidence>
<dbReference type="InParanoid" id="K5UV01"/>
<feature type="active site" description="Tele-AMP-histidine intermediate" evidence="3">
    <location>
        <position position="103"/>
    </location>
</feature>
<evidence type="ECO:0000313" key="8">
    <source>
        <dbReference type="Proteomes" id="UP000008370"/>
    </source>
</evidence>
<dbReference type="OrthoDB" id="1915375at2759"/>
<dbReference type="HOGENOM" id="CLU_056776_4_1_1"/>
<dbReference type="PRINTS" id="PR00332">
    <property type="entry name" value="HISTRIAD"/>
</dbReference>
<protein>
    <recommendedName>
        <fullName evidence="6">HIT domain-containing protein</fullName>
    </recommendedName>
</protein>
<evidence type="ECO:0000256" key="1">
    <source>
        <dbReference type="ARBA" id="ARBA00022741"/>
    </source>
</evidence>
<keyword evidence="2" id="KW-0378">Hydrolase</keyword>
<accession>K5UV01</accession>
<reference evidence="7 8" key="1">
    <citation type="journal article" date="2012" name="BMC Genomics">
        <title>Comparative genomics of the white-rot fungi, Phanerochaete carnosa and P. chrysosporium, to elucidate the genetic basis of the distinct wood types they colonize.</title>
        <authorList>
            <person name="Suzuki H."/>
            <person name="MacDonald J."/>
            <person name="Syed K."/>
            <person name="Salamov A."/>
            <person name="Hori C."/>
            <person name="Aerts A."/>
            <person name="Henrissat B."/>
            <person name="Wiebenga A."/>
            <person name="vanKuyk P.A."/>
            <person name="Barry K."/>
            <person name="Lindquist E."/>
            <person name="LaButti K."/>
            <person name="Lapidus A."/>
            <person name="Lucas S."/>
            <person name="Coutinho P."/>
            <person name="Gong Y."/>
            <person name="Samejima M."/>
            <person name="Mahadevan R."/>
            <person name="Abou-Zaid M."/>
            <person name="de Vries R.P."/>
            <person name="Igarashi K."/>
            <person name="Yadav J.S."/>
            <person name="Grigoriev I.V."/>
            <person name="Master E.R."/>
        </authorList>
    </citation>
    <scope>NUCLEOTIDE SEQUENCE [LARGE SCALE GENOMIC DNA]</scope>
    <source>
        <strain evidence="7 8">HHB-10118-sp</strain>
    </source>
</reference>
<dbReference type="RefSeq" id="XP_007398473.1">
    <property type="nucleotide sequence ID" value="XM_007398411.1"/>
</dbReference>
<dbReference type="AlphaFoldDB" id="K5UV01"/>
<dbReference type="InterPro" id="IPR011146">
    <property type="entry name" value="HIT-like"/>
</dbReference>
<evidence type="ECO:0000256" key="2">
    <source>
        <dbReference type="ARBA" id="ARBA00022801"/>
    </source>
</evidence>